<gene>
    <name evidence="2" type="ORF">ElyMa_006175800</name>
</gene>
<evidence type="ECO:0000313" key="2">
    <source>
        <dbReference type="EMBL" id="GFR91439.1"/>
    </source>
</evidence>
<organism evidence="2 3">
    <name type="scientific">Elysia marginata</name>
    <dbReference type="NCBI Taxonomy" id="1093978"/>
    <lineage>
        <taxon>Eukaryota</taxon>
        <taxon>Metazoa</taxon>
        <taxon>Spiralia</taxon>
        <taxon>Lophotrochozoa</taxon>
        <taxon>Mollusca</taxon>
        <taxon>Gastropoda</taxon>
        <taxon>Heterobranchia</taxon>
        <taxon>Euthyneura</taxon>
        <taxon>Panpulmonata</taxon>
        <taxon>Sacoglossa</taxon>
        <taxon>Placobranchoidea</taxon>
        <taxon>Plakobranchidae</taxon>
        <taxon>Elysia</taxon>
    </lineage>
</organism>
<evidence type="ECO:0000256" key="1">
    <source>
        <dbReference type="SAM" id="MobiDB-lite"/>
    </source>
</evidence>
<protein>
    <submittedName>
        <fullName evidence="2">Uncharacterized protein</fullName>
    </submittedName>
</protein>
<keyword evidence="3" id="KW-1185">Reference proteome</keyword>
<reference evidence="2 3" key="1">
    <citation type="journal article" date="2021" name="Elife">
        <title>Chloroplast acquisition without the gene transfer in kleptoplastic sea slugs, Plakobranchus ocellatus.</title>
        <authorList>
            <person name="Maeda T."/>
            <person name="Takahashi S."/>
            <person name="Yoshida T."/>
            <person name="Shimamura S."/>
            <person name="Takaki Y."/>
            <person name="Nagai Y."/>
            <person name="Toyoda A."/>
            <person name="Suzuki Y."/>
            <person name="Arimoto A."/>
            <person name="Ishii H."/>
            <person name="Satoh N."/>
            <person name="Nishiyama T."/>
            <person name="Hasebe M."/>
            <person name="Maruyama T."/>
            <person name="Minagawa J."/>
            <person name="Obokata J."/>
            <person name="Shigenobu S."/>
        </authorList>
    </citation>
    <scope>NUCLEOTIDE SEQUENCE [LARGE SCALE GENOMIC DNA]</scope>
</reference>
<proteinExistence type="predicted"/>
<feature type="compositionally biased region" description="Basic and acidic residues" evidence="1">
    <location>
        <begin position="90"/>
        <end position="108"/>
    </location>
</feature>
<feature type="region of interest" description="Disordered" evidence="1">
    <location>
        <begin position="1"/>
        <end position="137"/>
    </location>
</feature>
<dbReference type="AlphaFoldDB" id="A0AAV4H1A4"/>
<name>A0AAV4H1A4_9GAST</name>
<sequence>MERTKKEHDPKKVLMNFQNRFVPVKPTETPDTAGIGDLMKLTHPTRESSDENDASSVSYDTDYQHQSANSCSEDDEECLLANPKKRKKIERVSVDIFSDNRGDTRAGGDDNDDDEDDSDDDDDNDKEEKEEKASDDD</sequence>
<accession>A0AAV4H1A4</accession>
<feature type="compositionally biased region" description="Polar residues" evidence="1">
    <location>
        <begin position="54"/>
        <end position="71"/>
    </location>
</feature>
<evidence type="ECO:0000313" key="3">
    <source>
        <dbReference type="Proteomes" id="UP000762676"/>
    </source>
</evidence>
<feature type="compositionally biased region" description="Basic and acidic residues" evidence="1">
    <location>
        <begin position="126"/>
        <end position="137"/>
    </location>
</feature>
<comment type="caution">
    <text evidence="2">The sequence shown here is derived from an EMBL/GenBank/DDBJ whole genome shotgun (WGS) entry which is preliminary data.</text>
</comment>
<feature type="compositionally biased region" description="Basic and acidic residues" evidence="1">
    <location>
        <begin position="1"/>
        <end position="12"/>
    </location>
</feature>
<feature type="compositionally biased region" description="Acidic residues" evidence="1">
    <location>
        <begin position="109"/>
        <end position="125"/>
    </location>
</feature>
<dbReference type="EMBL" id="BMAT01012393">
    <property type="protein sequence ID" value="GFR91439.1"/>
    <property type="molecule type" value="Genomic_DNA"/>
</dbReference>
<dbReference type="Proteomes" id="UP000762676">
    <property type="component" value="Unassembled WGS sequence"/>
</dbReference>